<dbReference type="Pfam" id="PF01363">
    <property type="entry name" value="FYVE"/>
    <property type="match status" value="1"/>
</dbReference>
<dbReference type="AlphaFoldDB" id="K3X6I3"/>
<dbReference type="Proteomes" id="UP000019132">
    <property type="component" value="Unassembled WGS sequence"/>
</dbReference>
<dbReference type="SUPFAM" id="SSF46785">
    <property type="entry name" value="Winged helix' DNA-binding domain"/>
    <property type="match status" value="1"/>
</dbReference>
<dbReference type="InterPro" id="IPR017455">
    <property type="entry name" value="Znf_FYVE-rel"/>
</dbReference>
<keyword evidence="1" id="KW-0479">Metal-binding</keyword>
<dbReference type="PROSITE" id="PS50178">
    <property type="entry name" value="ZF_FYVE"/>
    <property type="match status" value="1"/>
</dbReference>
<reference evidence="11" key="1">
    <citation type="journal article" date="2010" name="Genome Biol.">
        <title>Genome sequence of the necrotrophic plant pathogen Pythium ultimum reveals original pathogenicity mechanisms and effector repertoire.</title>
        <authorList>
            <person name="Levesque C.A."/>
            <person name="Brouwer H."/>
            <person name="Cano L."/>
            <person name="Hamilton J.P."/>
            <person name="Holt C."/>
            <person name="Huitema E."/>
            <person name="Raffaele S."/>
            <person name="Robideau G.P."/>
            <person name="Thines M."/>
            <person name="Win J."/>
            <person name="Zerillo M.M."/>
            <person name="Beakes G.W."/>
            <person name="Boore J.L."/>
            <person name="Busam D."/>
            <person name="Dumas B."/>
            <person name="Ferriera S."/>
            <person name="Fuerstenberg S.I."/>
            <person name="Gachon C.M."/>
            <person name="Gaulin E."/>
            <person name="Govers F."/>
            <person name="Grenville-Briggs L."/>
            <person name="Horner N."/>
            <person name="Hostetler J."/>
            <person name="Jiang R.H."/>
            <person name="Johnson J."/>
            <person name="Krajaejun T."/>
            <person name="Lin H."/>
            <person name="Meijer H.J."/>
            <person name="Moore B."/>
            <person name="Morris P."/>
            <person name="Phuntmart V."/>
            <person name="Puiu D."/>
            <person name="Shetty J."/>
            <person name="Stajich J.E."/>
            <person name="Tripathy S."/>
            <person name="Wawra S."/>
            <person name="van West P."/>
            <person name="Whitty B.R."/>
            <person name="Coutinho P.M."/>
            <person name="Henrissat B."/>
            <person name="Martin F."/>
            <person name="Thomas P.D."/>
            <person name="Tyler B.M."/>
            <person name="De Vries R.P."/>
            <person name="Kamoun S."/>
            <person name="Yandell M."/>
            <person name="Tisserat N."/>
            <person name="Buell C.R."/>
        </authorList>
    </citation>
    <scope>NUCLEOTIDE SEQUENCE</scope>
    <source>
        <strain evidence="11">DAOM:BR144</strain>
    </source>
</reference>
<feature type="region of interest" description="Disordered" evidence="7">
    <location>
        <begin position="703"/>
        <end position="742"/>
    </location>
</feature>
<evidence type="ECO:0000256" key="3">
    <source>
        <dbReference type="ARBA" id="ARBA00022833"/>
    </source>
</evidence>
<dbReference type="VEuPathDB" id="FungiDB:PYU1_G012805"/>
<dbReference type="eggNOG" id="ENOG502QVDK">
    <property type="taxonomic scope" value="Eukaryota"/>
</dbReference>
<evidence type="ECO:0000256" key="1">
    <source>
        <dbReference type="ARBA" id="ARBA00022723"/>
    </source>
</evidence>
<evidence type="ECO:0000259" key="8">
    <source>
        <dbReference type="PROSITE" id="PS50178"/>
    </source>
</evidence>
<keyword evidence="3" id="KW-0862">Zinc</keyword>
<keyword evidence="5" id="KW-0804">Transcription</keyword>
<dbReference type="OMA" id="VCISCKL"/>
<dbReference type="Gene3D" id="2.30.29.30">
    <property type="entry name" value="Pleckstrin-homology domain (PH domain)/Phosphotyrosine-binding domain (PTB)"/>
    <property type="match status" value="1"/>
</dbReference>
<dbReference type="InterPro" id="IPR036390">
    <property type="entry name" value="WH_DNA-bd_sf"/>
</dbReference>
<dbReference type="Gene3D" id="3.30.40.10">
    <property type="entry name" value="Zinc/RING finger domain, C3HC4 (zinc finger)"/>
    <property type="match status" value="1"/>
</dbReference>
<feature type="compositionally biased region" description="Polar residues" evidence="7">
    <location>
        <begin position="436"/>
        <end position="446"/>
    </location>
</feature>
<dbReference type="Gene3D" id="3.30.450.40">
    <property type="match status" value="1"/>
</dbReference>
<dbReference type="CDD" id="cd04371">
    <property type="entry name" value="DEP"/>
    <property type="match status" value="1"/>
</dbReference>
<dbReference type="Gene3D" id="1.10.10.10">
    <property type="entry name" value="Winged helix-like DNA-binding domain superfamily/Winged helix DNA-binding domain"/>
    <property type="match status" value="1"/>
</dbReference>
<dbReference type="InterPro" id="IPR036388">
    <property type="entry name" value="WH-like_DNA-bd_sf"/>
</dbReference>
<dbReference type="PANTHER" id="PTHR43102">
    <property type="entry name" value="SLR1143 PROTEIN"/>
    <property type="match status" value="1"/>
</dbReference>
<dbReference type="EMBL" id="GL376581">
    <property type="status" value="NOT_ANNOTATED_CDS"/>
    <property type="molecule type" value="Genomic_DNA"/>
</dbReference>
<evidence type="ECO:0000256" key="6">
    <source>
        <dbReference type="PROSITE-ProRule" id="PRU00091"/>
    </source>
</evidence>
<dbReference type="SMART" id="SM00049">
    <property type="entry name" value="DEP"/>
    <property type="match status" value="1"/>
</dbReference>
<dbReference type="PANTHER" id="PTHR43102:SF2">
    <property type="entry name" value="GAF DOMAIN-CONTAINING PROTEIN"/>
    <property type="match status" value="1"/>
</dbReference>
<dbReference type="Pfam" id="PF00610">
    <property type="entry name" value="DEP"/>
    <property type="match status" value="1"/>
</dbReference>
<feature type="region of interest" description="Disordered" evidence="7">
    <location>
        <begin position="407"/>
        <end position="448"/>
    </location>
</feature>
<keyword evidence="11" id="KW-1185">Reference proteome</keyword>
<evidence type="ECO:0000313" key="10">
    <source>
        <dbReference type="EnsemblProtists" id="PYU1_T012832"/>
    </source>
</evidence>
<reference evidence="11" key="2">
    <citation type="submission" date="2010-04" db="EMBL/GenBank/DDBJ databases">
        <authorList>
            <person name="Buell R."/>
            <person name="Hamilton J."/>
            <person name="Hostetler J."/>
        </authorList>
    </citation>
    <scope>NUCLEOTIDE SEQUENCE [LARGE SCALE GENOMIC DNA]</scope>
    <source>
        <strain evidence="11">DAOM:BR144</strain>
    </source>
</reference>
<proteinExistence type="predicted"/>
<protein>
    <recommendedName>
        <fullName evidence="12">FYVE-type domain-containing protein</fullName>
    </recommendedName>
</protein>
<dbReference type="GO" id="GO:0035556">
    <property type="term" value="P:intracellular signal transduction"/>
    <property type="evidence" value="ECO:0007669"/>
    <property type="project" value="InterPro"/>
</dbReference>
<dbReference type="InterPro" id="IPR011993">
    <property type="entry name" value="PH-like_dom_sf"/>
</dbReference>
<dbReference type="SMART" id="SM00064">
    <property type="entry name" value="FYVE"/>
    <property type="match status" value="1"/>
</dbReference>
<feature type="domain" description="DEP" evidence="9">
    <location>
        <begin position="176"/>
        <end position="255"/>
    </location>
</feature>
<evidence type="ECO:0000256" key="4">
    <source>
        <dbReference type="ARBA" id="ARBA00023015"/>
    </source>
</evidence>
<feature type="compositionally biased region" description="Low complexity" evidence="7">
    <location>
        <begin position="257"/>
        <end position="276"/>
    </location>
</feature>
<name>K3X6I3_GLOUD</name>
<dbReference type="EnsemblProtists" id="PYU1_T012832">
    <property type="protein sequence ID" value="PYU1_T012832"/>
    <property type="gene ID" value="PYU1_G012805"/>
</dbReference>
<evidence type="ECO:0000259" key="9">
    <source>
        <dbReference type="PROSITE" id="PS50186"/>
    </source>
</evidence>
<feature type="compositionally biased region" description="Polar residues" evidence="7">
    <location>
        <begin position="277"/>
        <end position="297"/>
    </location>
</feature>
<reference evidence="10" key="3">
    <citation type="submission" date="2015-02" db="UniProtKB">
        <authorList>
            <consortium name="EnsemblProtists"/>
        </authorList>
    </citation>
    <scope>IDENTIFICATION</scope>
    <source>
        <strain evidence="10">DAOM BR144</strain>
    </source>
</reference>
<feature type="region of interest" description="Disordered" evidence="7">
    <location>
        <begin position="257"/>
        <end position="317"/>
    </location>
</feature>
<dbReference type="GO" id="GO:0008270">
    <property type="term" value="F:zinc ion binding"/>
    <property type="evidence" value="ECO:0007669"/>
    <property type="project" value="UniProtKB-KW"/>
</dbReference>
<feature type="compositionally biased region" description="Low complexity" evidence="7">
    <location>
        <begin position="298"/>
        <end position="314"/>
    </location>
</feature>
<evidence type="ECO:0000256" key="7">
    <source>
        <dbReference type="SAM" id="MobiDB-lite"/>
    </source>
</evidence>
<keyword evidence="4" id="KW-0805">Transcription regulation</keyword>
<feature type="compositionally biased region" description="Low complexity" evidence="7">
    <location>
        <begin position="723"/>
        <end position="735"/>
    </location>
</feature>
<dbReference type="InterPro" id="IPR000306">
    <property type="entry name" value="Znf_FYVE"/>
</dbReference>
<dbReference type="PROSITE" id="PS50186">
    <property type="entry name" value="DEP"/>
    <property type="match status" value="1"/>
</dbReference>
<dbReference type="HOGENOM" id="CLU_020659_0_0_1"/>
<dbReference type="SUPFAM" id="SSF50729">
    <property type="entry name" value="PH domain-like"/>
    <property type="match status" value="1"/>
</dbReference>
<evidence type="ECO:0008006" key="12">
    <source>
        <dbReference type="Google" id="ProtNLM"/>
    </source>
</evidence>
<evidence type="ECO:0000313" key="11">
    <source>
        <dbReference type="Proteomes" id="UP000019132"/>
    </source>
</evidence>
<sequence>MPYQQPGHPVLNKMPSNGAPQYSDRLQHLTGMLEVKFKAGAFSTWSDVFVRLEGRWMTVHKREKDATRIAAVELGPGVQVTDLNDTEASTKFPRRFDLNCKGGVLPATELGFRTKSRKDRDLWVLAIATNLHILTTIGLDLSYGIADLEPIIARMKEALTLTPIRIRSDLAIRCASGEDIVAFLVAEQLVSDRTYANIIGRRLLAMNVIHHVVWEKGFVDSNEQYTLSEMDEELGYEVEHFQKYMDSRKFWRFFDSDSSSSNGSSRSGRSGRSGRNINSTVSSSGASLTQRGSATNVSQTSQSHTSSSQTSAASPPDAVAEKKAKHCSVCKKGFNPLRRRYSCRICSTVVCSHCSMSRKTESANEGSGSSRICMSCKLSAAKPHEDFYDRIFTGPSLAATASTSELSSISGGGRASTFSQFSSSSEPSTASEKRIASSSSLQQTPAQIRRKSSAVSLNGVASGRRISMSSTSVSECQFCQNEACGPLKDYFEVPYPASQDVVDSDGRSQYVIANELDNEHARLRSVHILLNALQSEPALKQSLLHLCSMATIAAQCDIALVGLLDSDEYVICAQNGGSQLDDSIPRDKSFAAHTCRNGSPIVCSDLTADIRFAGNAWRRDVLKSSFYAGIPLTLANGHTVGAIEVFDANVRYACTEVVTQLQAVMRGLMKKFEDVIASVSVEEHADAYYNHEYDMDSASVSSIDSSMSVDSKPDTSEPLSETSASVAEAGEAGAAQPTDSEMESRLMELLSQTTTTQEQLRNQQGHMVHAITSHSKQISDLAKQLERMESTLQAKLDGKDAQE</sequence>
<dbReference type="SUPFAM" id="SSF57903">
    <property type="entry name" value="FYVE/PHD zinc finger"/>
    <property type="match status" value="1"/>
</dbReference>
<evidence type="ECO:0000256" key="5">
    <source>
        <dbReference type="ARBA" id="ARBA00023163"/>
    </source>
</evidence>
<dbReference type="CDD" id="cd00065">
    <property type="entry name" value="FYVE_like_SF"/>
    <property type="match status" value="1"/>
</dbReference>
<dbReference type="InParanoid" id="K3X6I3"/>
<dbReference type="InterPro" id="IPR000591">
    <property type="entry name" value="DEP_dom"/>
</dbReference>
<dbReference type="InterPro" id="IPR011011">
    <property type="entry name" value="Znf_FYVE_PHD"/>
</dbReference>
<keyword evidence="2 6" id="KW-0863">Zinc-finger</keyword>
<evidence type="ECO:0000256" key="2">
    <source>
        <dbReference type="ARBA" id="ARBA00022771"/>
    </source>
</evidence>
<organism evidence="10 11">
    <name type="scientific">Globisporangium ultimum (strain ATCC 200006 / CBS 805.95 / DAOM BR144)</name>
    <name type="common">Pythium ultimum</name>
    <dbReference type="NCBI Taxonomy" id="431595"/>
    <lineage>
        <taxon>Eukaryota</taxon>
        <taxon>Sar</taxon>
        <taxon>Stramenopiles</taxon>
        <taxon>Oomycota</taxon>
        <taxon>Peronosporomycetes</taxon>
        <taxon>Pythiales</taxon>
        <taxon>Pythiaceae</taxon>
        <taxon>Globisporangium</taxon>
    </lineage>
</organism>
<dbReference type="InterPro" id="IPR029016">
    <property type="entry name" value="GAF-like_dom_sf"/>
</dbReference>
<dbReference type="InterPro" id="IPR013083">
    <property type="entry name" value="Znf_RING/FYVE/PHD"/>
</dbReference>
<feature type="compositionally biased region" description="Low complexity" evidence="7">
    <location>
        <begin position="407"/>
        <end position="430"/>
    </location>
</feature>
<feature type="domain" description="FYVE-type" evidence="8">
    <location>
        <begin position="321"/>
        <end position="376"/>
    </location>
</feature>
<dbReference type="SUPFAM" id="SSF55781">
    <property type="entry name" value="GAF domain-like"/>
    <property type="match status" value="1"/>
</dbReference>
<accession>K3X6I3</accession>